<reference evidence="1 2" key="1">
    <citation type="submission" date="2022-02" db="EMBL/GenBank/DDBJ databases">
        <title>Uncovering new skin microbiome diversity through culturing and metagenomics.</title>
        <authorList>
            <person name="Conlan S."/>
            <person name="Deming C."/>
            <person name="Nisc Comparative Sequencing Program N."/>
            <person name="Segre J.A."/>
        </authorList>
    </citation>
    <scope>NUCLEOTIDE SEQUENCE [LARGE SCALE GENOMIC DNA]</scope>
    <source>
        <strain evidence="1 2">ACRQZ</strain>
    </source>
</reference>
<organism evidence="1 2">
    <name type="scientific">Arsenicicoccus bolidensis</name>
    <dbReference type="NCBI Taxonomy" id="229480"/>
    <lineage>
        <taxon>Bacteria</taxon>
        <taxon>Bacillati</taxon>
        <taxon>Actinomycetota</taxon>
        <taxon>Actinomycetes</taxon>
        <taxon>Micrococcales</taxon>
        <taxon>Intrasporangiaceae</taxon>
        <taxon>Arsenicicoccus</taxon>
    </lineage>
</organism>
<evidence type="ECO:0000313" key="1">
    <source>
        <dbReference type="EMBL" id="MCG7322826.1"/>
    </source>
</evidence>
<protein>
    <submittedName>
        <fullName evidence="1">Ribbon-helix-helix domain-containing protein</fullName>
    </submittedName>
</protein>
<gene>
    <name evidence="1" type="ORF">MHL29_13155</name>
</gene>
<dbReference type="SUPFAM" id="SSF47598">
    <property type="entry name" value="Ribbon-helix-helix"/>
    <property type="match status" value="1"/>
</dbReference>
<dbReference type="CDD" id="cd22231">
    <property type="entry name" value="RHH_NikR_HicB-like"/>
    <property type="match status" value="1"/>
</dbReference>
<dbReference type="RefSeq" id="WP_019285392.1">
    <property type="nucleotide sequence ID" value="NZ_DAMCTM010000003.1"/>
</dbReference>
<evidence type="ECO:0000313" key="2">
    <source>
        <dbReference type="Proteomes" id="UP001521931"/>
    </source>
</evidence>
<dbReference type="Proteomes" id="UP001521931">
    <property type="component" value="Unassembled WGS sequence"/>
</dbReference>
<accession>A0ABS9Q4M1</accession>
<dbReference type="EMBL" id="JAKRCV010000047">
    <property type="protein sequence ID" value="MCG7322826.1"/>
    <property type="molecule type" value="Genomic_DNA"/>
</dbReference>
<proteinExistence type="predicted"/>
<dbReference type="InterPro" id="IPR010985">
    <property type="entry name" value="Ribbon_hlx_hlx"/>
</dbReference>
<dbReference type="Gene3D" id="1.10.1220.10">
    <property type="entry name" value="Met repressor-like"/>
    <property type="match status" value="1"/>
</dbReference>
<comment type="caution">
    <text evidence="1">The sequence shown here is derived from an EMBL/GenBank/DDBJ whole genome shotgun (WGS) entry which is preliminary data.</text>
</comment>
<keyword evidence="2" id="KW-1185">Reference proteome</keyword>
<dbReference type="InterPro" id="IPR013321">
    <property type="entry name" value="Arc_rbn_hlx_hlx"/>
</dbReference>
<name>A0ABS9Q4M1_9MICO</name>
<sequence length="76" mass="8093">MKVSVSLSAQDLAALDRYVEQSGLESRSAGVQQAIRRLQDPQLEAAYAAAWEEWAVLGDEDAWAPASSDGLTDVAG</sequence>